<feature type="binding site" evidence="8">
    <location>
        <begin position="138"/>
        <end position="140"/>
    </location>
    <ligand>
        <name>FAD</name>
        <dbReference type="ChEBI" id="CHEBI:57692"/>
    </ligand>
</feature>
<dbReference type="RefSeq" id="WP_009805762.1">
    <property type="nucleotide sequence ID" value="NZ_CH724131.1"/>
</dbReference>
<keyword evidence="8" id="KW-0520">NAD</keyword>
<evidence type="ECO:0000256" key="10">
    <source>
        <dbReference type="RuleBase" id="RU003691"/>
    </source>
</evidence>
<evidence type="ECO:0000256" key="6">
    <source>
        <dbReference type="ARBA" id="ARBA00023157"/>
    </source>
</evidence>
<keyword evidence="2 10" id="KW-0285">Flavoprotein</keyword>
<keyword evidence="3 8" id="KW-0274">FAD</keyword>
<dbReference type="Pfam" id="PF07992">
    <property type="entry name" value="Pyr_redox_2"/>
    <property type="match status" value="1"/>
</dbReference>
<evidence type="ECO:0000313" key="13">
    <source>
        <dbReference type="EMBL" id="EAQ05145.1"/>
    </source>
</evidence>
<dbReference type="FunFam" id="3.30.390.30:FF:000001">
    <property type="entry name" value="Dihydrolipoyl dehydrogenase"/>
    <property type="match status" value="1"/>
</dbReference>
<evidence type="ECO:0000256" key="7">
    <source>
        <dbReference type="ARBA" id="ARBA00023284"/>
    </source>
</evidence>
<evidence type="ECO:0000256" key="8">
    <source>
        <dbReference type="PIRSR" id="PIRSR000350-3"/>
    </source>
</evidence>
<feature type="binding site" evidence="8">
    <location>
        <position position="260"/>
    </location>
    <ligand>
        <name>NAD(+)</name>
        <dbReference type="ChEBI" id="CHEBI:57540"/>
    </ligand>
</feature>
<keyword evidence="7 10" id="KW-0676">Redox-active center</keyword>
<dbReference type="GO" id="GO:0003955">
    <property type="term" value="F:NAD(P)H dehydrogenase (quinone) activity"/>
    <property type="evidence" value="ECO:0007669"/>
    <property type="project" value="TreeGrafter"/>
</dbReference>
<evidence type="ECO:0000256" key="5">
    <source>
        <dbReference type="ARBA" id="ARBA00023002"/>
    </source>
</evidence>
<feature type="binding site" evidence="8">
    <location>
        <position position="50"/>
    </location>
    <ligand>
        <name>FAD</name>
        <dbReference type="ChEBI" id="CHEBI:57692"/>
    </ligand>
</feature>
<dbReference type="InterPro" id="IPR001100">
    <property type="entry name" value="Pyr_nuc-diS_OxRdtase"/>
</dbReference>
<keyword evidence="14" id="KW-1185">Reference proteome</keyword>
<evidence type="ECO:0000313" key="14">
    <source>
        <dbReference type="Proteomes" id="UP000004318"/>
    </source>
</evidence>
<dbReference type="InterPro" id="IPR012999">
    <property type="entry name" value="Pyr_OxRdtase_I_AS"/>
</dbReference>
<proteinExistence type="inferred from homology"/>
<keyword evidence="8" id="KW-0547">Nucleotide-binding</keyword>
<comment type="cofactor">
    <cofactor evidence="8">
        <name>FAD</name>
        <dbReference type="ChEBI" id="CHEBI:57692"/>
    </cofactor>
    <text evidence="8">Binds 1 FAD per subunit.</text>
</comment>
<accession>A3TU18</accession>
<dbReference type="InterPro" id="IPR023753">
    <property type="entry name" value="FAD/NAD-binding_dom"/>
</dbReference>
<dbReference type="OrthoDB" id="9776382at2"/>
<keyword evidence="4" id="KW-0521">NADP</keyword>
<dbReference type="PRINTS" id="PR00411">
    <property type="entry name" value="PNDRDTASEI"/>
</dbReference>
<dbReference type="GO" id="GO:0050660">
    <property type="term" value="F:flavin adenine dinucleotide binding"/>
    <property type="evidence" value="ECO:0007669"/>
    <property type="project" value="TreeGrafter"/>
</dbReference>
<comment type="similarity">
    <text evidence="1 10">Belongs to the class-I pyridine nucleotide-disulfide oxidoreductase family.</text>
</comment>
<evidence type="ECO:0000256" key="3">
    <source>
        <dbReference type="ARBA" id="ARBA00022827"/>
    </source>
</evidence>
<dbReference type="SUPFAM" id="SSF55424">
    <property type="entry name" value="FAD/NAD-linked reductases, dimerisation (C-terminal) domain"/>
    <property type="match status" value="1"/>
</dbReference>
<dbReference type="eggNOG" id="COG1249">
    <property type="taxonomic scope" value="Bacteria"/>
</dbReference>
<dbReference type="PANTHER" id="PTHR43014">
    <property type="entry name" value="MERCURIC REDUCTASE"/>
    <property type="match status" value="1"/>
</dbReference>
<dbReference type="AlphaFoldDB" id="A3TU18"/>
<organism evidence="13 14">
    <name type="scientific">Pseudooceanicola batsensis (strain ATCC BAA-863 / DSM 15984 / KCTC 12145 / HTCC2597)</name>
    <name type="common">Oceanicola batsensis</name>
    <dbReference type="NCBI Taxonomy" id="252305"/>
    <lineage>
        <taxon>Bacteria</taxon>
        <taxon>Pseudomonadati</taxon>
        <taxon>Pseudomonadota</taxon>
        <taxon>Alphaproteobacteria</taxon>
        <taxon>Rhodobacterales</taxon>
        <taxon>Paracoccaceae</taxon>
        <taxon>Pseudooceanicola</taxon>
    </lineage>
</organism>
<dbReference type="InterPro" id="IPR004099">
    <property type="entry name" value="Pyr_nucl-diS_OxRdtase_dimer"/>
</dbReference>
<dbReference type="EMBL" id="AAMO01000001">
    <property type="protein sequence ID" value="EAQ05145.1"/>
    <property type="molecule type" value="Genomic_DNA"/>
</dbReference>
<feature type="binding site" evidence="8">
    <location>
        <position position="300"/>
    </location>
    <ligand>
        <name>FAD</name>
        <dbReference type="ChEBI" id="CHEBI:57692"/>
    </ligand>
</feature>
<protein>
    <submittedName>
        <fullName evidence="13">Putative mercuric reductase protein</fullName>
    </submittedName>
</protein>
<evidence type="ECO:0000256" key="4">
    <source>
        <dbReference type="ARBA" id="ARBA00022857"/>
    </source>
</evidence>
<evidence type="ECO:0000259" key="12">
    <source>
        <dbReference type="Pfam" id="PF07992"/>
    </source>
</evidence>
<dbReference type="InterPro" id="IPR016156">
    <property type="entry name" value="FAD/NAD-linked_Rdtase_dimer_sf"/>
</dbReference>
<feature type="domain" description="Pyridine nucleotide-disulphide oxidoreductase dimerisation" evidence="11">
    <location>
        <begin position="336"/>
        <end position="442"/>
    </location>
</feature>
<name>A3TU18_PSEBH</name>
<dbReference type="PANTHER" id="PTHR43014:SF2">
    <property type="entry name" value="MERCURIC REDUCTASE"/>
    <property type="match status" value="1"/>
</dbReference>
<dbReference type="PRINTS" id="PR00368">
    <property type="entry name" value="FADPNR"/>
</dbReference>
<dbReference type="PROSITE" id="PS00076">
    <property type="entry name" value="PYRIDINE_REDOX_1"/>
    <property type="match status" value="1"/>
</dbReference>
<comment type="caution">
    <text evidence="13">The sequence shown here is derived from an EMBL/GenBank/DDBJ whole genome shotgun (WGS) entry which is preliminary data.</text>
</comment>
<feature type="binding site" evidence="8">
    <location>
        <position position="198"/>
    </location>
    <ligand>
        <name>NAD(+)</name>
        <dbReference type="ChEBI" id="CHEBI:57540"/>
    </ligand>
</feature>
<sequence>MSGQDLIVIGAGSAGLSVASGAVQMGLRVVLIEGRVMGGDCLNHGCVPSKALIAAASAAHAMRTADRFGIRAVEPVIDFPAVMAHVAGIIAEIAPHDSQERFEGLGVRVIRGMARFTGPDEVTVNGERLKARRIVIATGSRPLIPQIPGLADVPYLTNESVFDLRALPGHLLVLGGGPIGVEMAQAFRRLGAAVTLVEAGSILGHDDPEAVDILRTTLGRDGVVLREQARVEAAGQDGSGVWLSVGGERIAGSHLLVATGRRAGVSSLDLDQAGVEGDEGGIRVNAALRTTNRKVFAIGDVAAGLPRFTHVAGYHAGIVIRQAVLGLPAKADHATIPRVTYTAPELAQIGMTETEAREALNSVETVRKAFAENDRARTARETEGWLKLVLHRGRPVGVTIVGPHAGELLAPWSLAMSSGTRLSRIAGLVLPYPTLSEVAKSAAGTYLSPKLFGNPWVERFARLVQRVVP</sequence>
<dbReference type="Gene3D" id="3.30.390.30">
    <property type="match status" value="1"/>
</dbReference>
<dbReference type="Gene3D" id="3.50.50.60">
    <property type="entry name" value="FAD/NAD(P)-binding domain"/>
    <property type="match status" value="2"/>
</dbReference>
<reference evidence="13 14" key="1">
    <citation type="journal article" date="2010" name="J. Bacteriol.">
        <title>Genome sequences of Oceanicola granulosus HTCC2516(T) and Oceanicola batsensis HTCC2597(TDelta).</title>
        <authorList>
            <person name="Thrash J.C."/>
            <person name="Cho J.C."/>
            <person name="Vergin K.L."/>
            <person name="Giovannoni S.J."/>
        </authorList>
    </citation>
    <scope>NUCLEOTIDE SEQUENCE [LARGE SCALE GENOMIC DNA]</scope>
    <source>
        <strain evidence="14">ATCC BAA-863 / DSM 15984 / KCTC 12145 / HTCC2597</strain>
    </source>
</reference>
<dbReference type="GO" id="GO:0016668">
    <property type="term" value="F:oxidoreductase activity, acting on a sulfur group of donors, NAD(P) as acceptor"/>
    <property type="evidence" value="ECO:0007669"/>
    <property type="project" value="InterPro"/>
</dbReference>
<dbReference type="Pfam" id="PF02852">
    <property type="entry name" value="Pyr_redox_dim"/>
    <property type="match status" value="1"/>
</dbReference>
<evidence type="ECO:0000256" key="1">
    <source>
        <dbReference type="ARBA" id="ARBA00007532"/>
    </source>
</evidence>
<feature type="binding site" evidence="8">
    <location>
        <begin position="175"/>
        <end position="182"/>
    </location>
    <ligand>
        <name>NAD(+)</name>
        <dbReference type="ChEBI" id="CHEBI:57540"/>
    </ligand>
</feature>
<evidence type="ECO:0000259" key="11">
    <source>
        <dbReference type="Pfam" id="PF02852"/>
    </source>
</evidence>
<dbReference type="SUPFAM" id="SSF51905">
    <property type="entry name" value="FAD/NAD(P)-binding domain"/>
    <property type="match status" value="1"/>
</dbReference>
<feature type="disulfide bond" description="Redox-active" evidence="9">
    <location>
        <begin position="41"/>
        <end position="46"/>
    </location>
</feature>
<gene>
    <name evidence="13" type="ORF">OB2597_07665</name>
</gene>
<dbReference type="STRING" id="252305.OB2597_07665"/>
<dbReference type="InterPro" id="IPR036188">
    <property type="entry name" value="FAD/NAD-bd_sf"/>
</dbReference>
<evidence type="ECO:0000256" key="9">
    <source>
        <dbReference type="PIRSR" id="PIRSR000350-4"/>
    </source>
</evidence>
<dbReference type="HOGENOM" id="CLU_016755_1_0_5"/>
<feature type="domain" description="FAD/NAD(P)-binding" evidence="12">
    <location>
        <begin position="5"/>
        <end position="315"/>
    </location>
</feature>
<evidence type="ECO:0000256" key="2">
    <source>
        <dbReference type="ARBA" id="ARBA00022630"/>
    </source>
</evidence>
<keyword evidence="5 10" id="KW-0560">Oxidoreductase</keyword>
<dbReference type="PIRSF" id="PIRSF000350">
    <property type="entry name" value="Mercury_reductase_MerA"/>
    <property type="match status" value="1"/>
</dbReference>
<keyword evidence="6" id="KW-1015">Disulfide bond</keyword>
<dbReference type="Proteomes" id="UP000004318">
    <property type="component" value="Unassembled WGS sequence"/>
</dbReference>